<reference evidence="2" key="2">
    <citation type="submission" date="2020-08" db="EMBL/GenBank/DDBJ databases">
        <authorList>
            <person name="Lai Q."/>
        </authorList>
    </citation>
    <scope>NUCLEOTIDE SEQUENCE</scope>
    <source>
        <strain evidence="2">S27-2</strain>
    </source>
</reference>
<dbReference type="GO" id="GO:0016491">
    <property type="term" value="F:oxidoreductase activity"/>
    <property type="evidence" value="ECO:0007669"/>
    <property type="project" value="InterPro"/>
</dbReference>
<sequence length="210" mass="24114">MLTIEFFHDAVCGWCYNQSPRLRQLASRYQLDIVHRAFVLQRNEQEMIARFGSLELAKIEILGHWQQCKQHADEPDRINIEGMAATSFNYPSGYQAALAAKAVESIQGQQGHWDYFDAVQYAHLYLNLNIADPEVLVEIAREQGTNPDLFFNRFRAGFIKARVDADNQRARQLGVSTIPAMHIDNAYLICQSLNYQQLVDITKHMTRQPA</sequence>
<evidence type="ECO:0000259" key="1">
    <source>
        <dbReference type="Pfam" id="PF01323"/>
    </source>
</evidence>
<dbReference type="PANTHER" id="PTHR13887:SF54">
    <property type="entry name" value="DSBA FAMILY PROTEIN"/>
    <property type="match status" value="1"/>
</dbReference>
<dbReference type="RefSeq" id="WP_186507815.1">
    <property type="nucleotide sequence ID" value="NZ_JACNEP010000016.1"/>
</dbReference>
<dbReference type="InterPro" id="IPR036249">
    <property type="entry name" value="Thioredoxin-like_sf"/>
</dbReference>
<name>A0A8J6IXZ3_9ALTE</name>
<proteinExistence type="predicted"/>
<dbReference type="Pfam" id="PF01323">
    <property type="entry name" value="DSBA"/>
    <property type="match status" value="1"/>
</dbReference>
<comment type="caution">
    <text evidence="2">The sequence shown here is derived from an EMBL/GenBank/DDBJ whole genome shotgun (WGS) entry which is preliminary data.</text>
</comment>
<dbReference type="InterPro" id="IPR001853">
    <property type="entry name" value="DSBA-like_thioredoxin_dom"/>
</dbReference>
<dbReference type="SUPFAM" id="SSF52833">
    <property type="entry name" value="Thioredoxin-like"/>
    <property type="match status" value="1"/>
</dbReference>
<protein>
    <submittedName>
        <fullName evidence="2">DsbA family protein</fullName>
    </submittedName>
</protein>
<organism evidence="2 3">
    <name type="scientific">Neptunicella marina</name>
    <dbReference type="NCBI Taxonomy" id="2125989"/>
    <lineage>
        <taxon>Bacteria</taxon>
        <taxon>Pseudomonadati</taxon>
        <taxon>Pseudomonadota</taxon>
        <taxon>Gammaproteobacteria</taxon>
        <taxon>Alteromonadales</taxon>
        <taxon>Alteromonadaceae</taxon>
        <taxon>Neptunicella</taxon>
    </lineage>
</organism>
<gene>
    <name evidence="2" type="ORF">H8B19_15565</name>
</gene>
<feature type="domain" description="DSBA-like thioredoxin" evidence="1">
    <location>
        <begin position="3"/>
        <end position="190"/>
    </location>
</feature>
<dbReference type="PANTHER" id="PTHR13887">
    <property type="entry name" value="GLUTATHIONE S-TRANSFERASE KAPPA"/>
    <property type="match status" value="1"/>
</dbReference>
<evidence type="ECO:0000313" key="3">
    <source>
        <dbReference type="Proteomes" id="UP000601768"/>
    </source>
</evidence>
<dbReference type="Proteomes" id="UP000601768">
    <property type="component" value="Unassembled WGS sequence"/>
</dbReference>
<dbReference type="EMBL" id="JACNEP010000016">
    <property type="protein sequence ID" value="MBC3767298.1"/>
    <property type="molecule type" value="Genomic_DNA"/>
</dbReference>
<evidence type="ECO:0000313" key="2">
    <source>
        <dbReference type="EMBL" id="MBC3767298.1"/>
    </source>
</evidence>
<reference evidence="2" key="1">
    <citation type="journal article" date="2018" name="Int. J. Syst. Evol. Microbiol.">
        <title>Neptunicella marina gen. nov., sp. nov., isolated from surface seawater.</title>
        <authorList>
            <person name="Liu X."/>
            <person name="Lai Q."/>
            <person name="Du Y."/>
            <person name="Zhang X."/>
            <person name="Liu Z."/>
            <person name="Sun F."/>
            <person name="Shao Z."/>
        </authorList>
    </citation>
    <scope>NUCLEOTIDE SEQUENCE</scope>
    <source>
        <strain evidence="2">S27-2</strain>
    </source>
</reference>
<keyword evidence="3" id="KW-1185">Reference proteome</keyword>
<accession>A0A8J6IXZ3</accession>
<dbReference type="Gene3D" id="3.40.30.10">
    <property type="entry name" value="Glutaredoxin"/>
    <property type="match status" value="1"/>
</dbReference>
<dbReference type="AlphaFoldDB" id="A0A8J6IXZ3"/>